<feature type="region of interest" description="Disordered" evidence="8">
    <location>
        <begin position="1648"/>
        <end position="1671"/>
    </location>
</feature>
<keyword evidence="7" id="KW-0863">Zinc-finger</keyword>
<dbReference type="PANTHER" id="PTHR47331:SF1">
    <property type="entry name" value="GAG-LIKE PROTEIN"/>
    <property type="match status" value="1"/>
</dbReference>
<dbReference type="InterPro" id="IPR005312">
    <property type="entry name" value="DUF1759"/>
</dbReference>
<evidence type="ECO:0000259" key="10">
    <source>
        <dbReference type="PROSITE" id="PS50994"/>
    </source>
</evidence>
<comment type="caution">
    <text evidence="11">The sequence shown here is derived from an EMBL/GenBank/DDBJ whole genome shotgun (WGS) entry which is preliminary data.</text>
</comment>
<dbReference type="SUPFAM" id="SSF53098">
    <property type="entry name" value="Ribonuclease H-like"/>
    <property type="match status" value="1"/>
</dbReference>
<feature type="domain" description="CCHC-type" evidence="9">
    <location>
        <begin position="420"/>
        <end position="435"/>
    </location>
</feature>
<dbReference type="InterPro" id="IPR001969">
    <property type="entry name" value="Aspartic_peptidase_AS"/>
</dbReference>
<evidence type="ECO:0000313" key="11">
    <source>
        <dbReference type="EMBL" id="KAJ8957208.1"/>
    </source>
</evidence>
<evidence type="ECO:0000256" key="7">
    <source>
        <dbReference type="PROSITE-ProRule" id="PRU00047"/>
    </source>
</evidence>
<dbReference type="PROSITE" id="PS50158">
    <property type="entry name" value="ZF_CCHC"/>
    <property type="match status" value="1"/>
</dbReference>
<dbReference type="SMART" id="SM00343">
    <property type="entry name" value="ZnF_C2HC"/>
    <property type="match status" value="1"/>
</dbReference>
<dbReference type="GO" id="GO:0003964">
    <property type="term" value="F:RNA-directed DNA polymerase activity"/>
    <property type="evidence" value="ECO:0007669"/>
    <property type="project" value="UniProtKB-KW"/>
</dbReference>
<evidence type="ECO:0000256" key="3">
    <source>
        <dbReference type="ARBA" id="ARBA00022722"/>
    </source>
</evidence>
<accession>A0AAV8YYU5</accession>
<dbReference type="GO" id="GO:0003676">
    <property type="term" value="F:nucleic acid binding"/>
    <property type="evidence" value="ECO:0007669"/>
    <property type="project" value="InterPro"/>
</dbReference>
<dbReference type="GO" id="GO:0042575">
    <property type="term" value="C:DNA polymerase complex"/>
    <property type="evidence" value="ECO:0007669"/>
    <property type="project" value="UniProtKB-ARBA"/>
</dbReference>
<evidence type="ECO:0000313" key="12">
    <source>
        <dbReference type="Proteomes" id="UP001162162"/>
    </source>
</evidence>
<keyword evidence="2" id="KW-0548">Nucleotidyltransferase</keyword>
<dbReference type="InterPro" id="IPR036397">
    <property type="entry name" value="RNaseH_sf"/>
</dbReference>
<dbReference type="CDD" id="cd00303">
    <property type="entry name" value="retropepsin_like"/>
    <property type="match status" value="1"/>
</dbReference>
<dbReference type="Gene3D" id="3.30.420.10">
    <property type="entry name" value="Ribonuclease H-like superfamily/Ribonuclease H"/>
    <property type="match status" value="1"/>
</dbReference>
<dbReference type="GO" id="GO:0004519">
    <property type="term" value="F:endonuclease activity"/>
    <property type="evidence" value="ECO:0007669"/>
    <property type="project" value="UniProtKB-KW"/>
</dbReference>
<name>A0AAV8YYU5_9CUCU</name>
<dbReference type="InterPro" id="IPR043502">
    <property type="entry name" value="DNA/RNA_pol_sf"/>
</dbReference>
<dbReference type="SUPFAM" id="SSF56672">
    <property type="entry name" value="DNA/RNA polymerases"/>
    <property type="match status" value="1"/>
</dbReference>
<keyword evidence="1" id="KW-0808">Transferase</keyword>
<dbReference type="InterPro" id="IPR001878">
    <property type="entry name" value="Znf_CCHC"/>
</dbReference>
<evidence type="ECO:0000259" key="9">
    <source>
        <dbReference type="PROSITE" id="PS50158"/>
    </source>
</evidence>
<keyword evidence="5" id="KW-0378">Hydrolase</keyword>
<evidence type="ECO:0000256" key="8">
    <source>
        <dbReference type="SAM" id="MobiDB-lite"/>
    </source>
</evidence>
<dbReference type="GO" id="GO:0008270">
    <property type="term" value="F:zinc ion binding"/>
    <property type="evidence" value="ECO:0007669"/>
    <property type="project" value="UniProtKB-KW"/>
</dbReference>
<dbReference type="GO" id="GO:0006508">
    <property type="term" value="P:proteolysis"/>
    <property type="evidence" value="ECO:0007669"/>
    <property type="project" value="InterPro"/>
</dbReference>
<keyword evidence="7" id="KW-0862">Zinc</keyword>
<reference evidence="11" key="1">
    <citation type="journal article" date="2023" name="Insect Mol. Biol.">
        <title>Genome sequencing provides insights into the evolution of gene families encoding plant cell wall-degrading enzymes in longhorned beetles.</title>
        <authorList>
            <person name="Shin N.R."/>
            <person name="Okamura Y."/>
            <person name="Kirsch R."/>
            <person name="Pauchet Y."/>
        </authorList>
    </citation>
    <scope>NUCLEOTIDE SEQUENCE</scope>
    <source>
        <strain evidence="11">AMC_N1</strain>
    </source>
</reference>
<dbReference type="GO" id="GO:0004190">
    <property type="term" value="F:aspartic-type endopeptidase activity"/>
    <property type="evidence" value="ECO:0007669"/>
    <property type="project" value="InterPro"/>
</dbReference>
<gene>
    <name evidence="11" type="ORF">NQ318_007770</name>
</gene>
<dbReference type="Gene3D" id="2.40.70.10">
    <property type="entry name" value="Acid Proteases"/>
    <property type="match status" value="1"/>
</dbReference>
<keyword evidence="6" id="KW-0695">RNA-directed DNA polymerase</keyword>
<keyword evidence="12" id="KW-1185">Reference proteome</keyword>
<sequence>MADSMESKKKHRKVLRSFVTKSLNEIDTLLTKSPIVSEDIEVAWECVKPKFDELCAINSEVYSLLLEAQASEEQLLLEVEQCEGYTKRFTTLKLKVVKLLAAVEDAESVRGSVRTSGAGSQVGYDDVVQGKRKFKLPAIQFKQYDGNIRDWLPFWSQFRKIHADTQLDNCDKIDYLVQATVAGSRARQIVDSFPVLVENYEKIIDCLTARFGREDLQIEVYVRELLKLVLNNAVSKEKQDLSKLYDMIETQLRALDTLGITSDKYAALLFPLIESCLPQELLRIWQRSAFNSSGPSTSSASHGNNEPVAYGGDSPLEVRLKNILSFLRAEVENEQRIDLASEGFGLADNFKTKYGTANQSSKRNASKTPNNSTFTAAGLVNVDVAKCIFCTGVHESDKCFKAQNMTLDERKGVVLEKGVCFKCLKAGHVSKRCRSRLKCIVCGYSHVPLMCLGLAEKKTAQQQKESSNGQENVKKDQAMQNQTGSYVFLQTLNLRVKGQLGMKQVRALLDTGSQRSYILKATVSSLSLRPKRAEKIVHCLFGGTEMEQVHYCYDVTISNGKYRKTFEVLDQAQICNEVSPVFYGPWIQELKALNVEVSDYQSQGPIEMLLGADVIGSLYTGKRHLLKCGLVANETYVGWTVESRVPTQNSTTMTVTSMFTNPSITELWQLDVLGIEEPTERKTKMEKALAAKELFCETVIVNEEGRYEVRLPWLAGHPPLPTNYYLAKRRLQSAVKQLEKNGLMSRYNAVFEEWKQLNIIEETMKGDVGHYLPHRPVVKEGSTTAVRPVFDASSREKEKPSLNQCLEKGENLIELIPALLVRFREYEIGVISDIKQAFLQISVNPRDRQFLKFLWINEKGEETVYIHNRVVFGVNSSPFLLGASIKYHLNKSMGNCLLPGCQYTKETIERLDRSFYVDNCVASLPNLAALNQFIKEATLIMAEAQFDLRGWEFSDQTNSGVGVSVLGLKWFPDRDVLTINPDLLVCDTESAVTKRKLLSIAQKIFDPIGFTSPVTLLPKLWLQVLWESKISWDTEVDGDVATQFRKWAKDLPELMQIEIPRWSEIGGANPEEVSVHTFVDASRNAYAAVVFVRIEKSDNVSVHLMAAKSRVAPIEKRKGSLTIPRLELLAATIGARLYTQVVENLTGSYNRFFWSDSATVISWLQRNEEWGTFVHNRVMEIRKLTPVLQWRHIPGAYNPADLPSRGCSPKQLVGSRWWEGPEWLYDKVENWPSRDLIVDEEEVNKEKKKKVTTFINVEQEKVDFHLMHFSKYTKTVRMIAWMNRFAHNCRHKQDKNKGELSVHELDCAETFIFRLIQKEEFEGLKDNKLKKLSPYYDGEGVIRLKSRVSNRDDTVDYRYPVVLTGRNPIVCSMIMDKHKKSCHVGTQGLLCLLREKYWILGGRRAIRLVIKKCVTCRRFDVEPFAVESPPLPADRVRDSVPFEITGVDFAGPLYLKSGEKAWVCLFTCAVYRAVHLELTMSLSTLKFLQVLRRFIARRGRPRVLYSDNGTNFRGTDNAFAQLDWDALIRETNTQRILWRFNPPSASWIEYLGQLKPLGETKSNASVKKGDVVLIGNDFSKRVEWPMGQVIDVVPGKDGRIRLVMVQTSHGQLLRPVQRLYPLECVDDSDDRNQGDRREVAVPEVNTSKCNPEFSEREGKEDVADHDSVRDSAWVRESADYTDHPGDLKLSRSGRKIKCPKRYL</sequence>
<dbReference type="InterPro" id="IPR041588">
    <property type="entry name" value="Integrase_H2C2"/>
</dbReference>
<evidence type="ECO:0000256" key="6">
    <source>
        <dbReference type="ARBA" id="ARBA00022918"/>
    </source>
</evidence>
<dbReference type="EMBL" id="JAPWTK010000024">
    <property type="protein sequence ID" value="KAJ8957208.1"/>
    <property type="molecule type" value="Genomic_DNA"/>
</dbReference>
<dbReference type="InterPro" id="IPR008042">
    <property type="entry name" value="Retrotrans_Pao"/>
</dbReference>
<dbReference type="InterPro" id="IPR021109">
    <property type="entry name" value="Peptidase_aspartic_dom_sf"/>
</dbReference>
<evidence type="ECO:0000256" key="5">
    <source>
        <dbReference type="ARBA" id="ARBA00022801"/>
    </source>
</evidence>
<proteinExistence type="predicted"/>
<dbReference type="InterPro" id="IPR040676">
    <property type="entry name" value="DUF5641"/>
</dbReference>
<dbReference type="InterPro" id="IPR001584">
    <property type="entry name" value="Integrase_cat-core"/>
</dbReference>
<dbReference type="PROSITE" id="PS00141">
    <property type="entry name" value="ASP_PROTEASE"/>
    <property type="match status" value="1"/>
</dbReference>
<dbReference type="Pfam" id="PF05380">
    <property type="entry name" value="Peptidase_A17"/>
    <property type="match status" value="1"/>
</dbReference>
<dbReference type="Pfam" id="PF03564">
    <property type="entry name" value="DUF1759"/>
    <property type="match status" value="1"/>
</dbReference>
<dbReference type="GO" id="GO:0015074">
    <property type="term" value="P:DNA integration"/>
    <property type="evidence" value="ECO:0007669"/>
    <property type="project" value="InterPro"/>
</dbReference>
<protein>
    <recommendedName>
        <fullName evidence="13">Pro-Pol polyprotein</fullName>
    </recommendedName>
</protein>
<feature type="compositionally biased region" description="Basic and acidic residues" evidence="8">
    <location>
        <begin position="1653"/>
        <end position="1671"/>
    </location>
</feature>
<keyword evidence="4" id="KW-0255">Endonuclease</keyword>
<organism evidence="11 12">
    <name type="scientific">Aromia moschata</name>
    <dbReference type="NCBI Taxonomy" id="1265417"/>
    <lineage>
        <taxon>Eukaryota</taxon>
        <taxon>Metazoa</taxon>
        <taxon>Ecdysozoa</taxon>
        <taxon>Arthropoda</taxon>
        <taxon>Hexapoda</taxon>
        <taxon>Insecta</taxon>
        <taxon>Pterygota</taxon>
        <taxon>Neoptera</taxon>
        <taxon>Endopterygota</taxon>
        <taxon>Coleoptera</taxon>
        <taxon>Polyphaga</taxon>
        <taxon>Cucujiformia</taxon>
        <taxon>Chrysomeloidea</taxon>
        <taxon>Cerambycidae</taxon>
        <taxon>Cerambycinae</taxon>
        <taxon>Callichromatini</taxon>
        <taxon>Aromia</taxon>
    </lineage>
</organism>
<keyword evidence="7" id="KW-0479">Metal-binding</keyword>
<dbReference type="InterPro" id="IPR012337">
    <property type="entry name" value="RNaseH-like_sf"/>
</dbReference>
<feature type="domain" description="Integrase catalytic" evidence="10">
    <location>
        <begin position="1437"/>
        <end position="1554"/>
    </location>
</feature>
<evidence type="ECO:0000256" key="1">
    <source>
        <dbReference type="ARBA" id="ARBA00022679"/>
    </source>
</evidence>
<evidence type="ECO:0000256" key="4">
    <source>
        <dbReference type="ARBA" id="ARBA00022759"/>
    </source>
</evidence>
<dbReference type="PANTHER" id="PTHR47331">
    <property type="entry name" value="PHD-TYPE DOMAIN-CONTAINING PROTEIN"/>
    <property type="match status" value="1"/>
</dbReference>
<keyword evidence="3" id="KW-0540">Nuclease</keyword>
<dbReference type="PROSITE" id="PS50994">
    <property type="entry name" value="INTEGRASE"/>
    <property type="match status" value="1"/>
</dbReference>
<dbReference type="Pfam" id="PF17921">
    <property type="entry name" value="Integrase_H2C2"/>
    <property type="match status" value="1"/>
</dbReference>
<evidence type="ECO:0000256" key="2">
    <source>
        <dbReference type="ARBA" id="ARBA00022695"/>
    </source>
</evidence>
<dbReference type="Pfam" id="PF18701">
    <property type="entry name" value="DUF5641"/>
    <property type="match status" value="1"/>
</dbReference>
<dbReference type="Proteomes" id="UP001162162">
    <property type="component" value="Unassembled WGS sequence"/>
</dbReference>
<evidence type="ECO:0008006" key="13">
    <source>
        <dbReference type="Google" id="ProtNLM"/>
    </source>
</evidence>